<dbReference type="Pfam" id="PF01595">
    <property type="entry name" value="CNNM"/>
    <property type="match status" value="1"/>
</dbReference>
<keyword evidence="4 10" id="KW-0812">Transmembrane</keyword>
<evidence type="ECO:0000256" key="10">
    <source>
        <dbReference type="PROSITE-ProRule" id="PRU01193"/>
    </source>
</evidence>
<keyword evidence="6 10" id="KW-1133">Transmembrane helix</keyword>
<keyword evidence="8 10" id="KW-0472">Membrane</keyword>
<keyword evidence="16" id="KW-1185">Reference proteome</keyword>
<evidence type="ECO:0000256" key="3">
    <source>
        <dbReference type="ARBA" id="ARBA00022475"/>
    </source>
</evidence>
<reference evidence="15 16" key="1">
    <citation type="submission" date="2019-08" db="EMBL/GenBank/DDBJ databases">
        <authorList>
            <person name="Dong K."/>
        </authorList>
    </citation>
    <scope>NUCLEOTIDE SEQUENCE [LARGE SCALE GENOMIC DNA]</scope>
    <source>
        <strain evidence="15 16">JCM14558</strain>
    </source>
</reference>
<evidence type="ECO:0000256" key="12">
    <source>
        <dbReference type="SAM" id="Phobius"/>
    </source>
</evidence>
<dbReference type="PROSITE" id="PS51371">
    <property type="entry name" value="CBS"/>
    <property type="match status" value="2"/>
</dbReference>
<evidence type="ECO:0000256" key="5">
    <source>
        <dbReference type="ARBA" id="ARBA00022737"/>
    </source>
</evidence>
<comment type="caution">
    <text evidence="15">The sequence shown here is derived from an EMBL/GenBank/DDBJ whole genome shotgun (WGS) entry which is preliminary data.</text>
</comment>
<feature type="domain" description="CBS" evidence="13">
    <location>
        <begin position="203"/>
        <end position="262"/>
    </location>
</feature>
<dbReference type="Pfam" id="PF03471">
    <property type="entry name" value="CorC_HlyC"/>
    <property type="match status" value="1"/>
</dbReference>
<dbReference type="InterPro" id="IPR000644">
    <property type="entry name" value="CBS_dom"/>
</dbReference>
<feature type="domain" description="CNNM transmembrane" evidence="14">
    <location>
        <begin position="1"/>
        <end position="184"/>
    </location>
</feature>
<dbReference type="SMART" id="SM01091">
    <property type="entry name" value="CorC_HlyC"/>
    <property type="match status" value="1"/>
</dbReference>
<sequence length="443" mass="47510">MTETLLLVAALLLVAFGGLMAAIEAALSVTSRADLVDLTSEGRSVSALQKIADDPDAHANAVAFIRVLAETAAAVLVTVAFTLLFDNIWWAMLAAALLMTGISFVAVGASPRSVGRQHARGLLLGAAPLVRGLRILLGPLAYGLVAIGNRVTPGLSQGSSFASEEQLLSIIDEAAENELIEEDDRELIHSVFDFTDRYVREVMIPRTDMTTVDAAASTREAMTLFLDTGHSRLPLVDDERDDIVGMLYLKDLVQFGFEDQGSWRDAPIRRIARPAMFVPESMKAETLLQKMRRDAVHVCLAVDEYGGVAGLVTLEDLIEELVGDISDEYDARSTEIVELEPGRYRLSARVALDEVGDLFGIELEDDDVDSIGGLLGKALGRVPQPGATAQYAGLTMTGGASRGRGRGLATVFVERAESLDAATTTTDGRAPQTGEIRLPRKGE</sequence>
<dbReference type="RefSeq" id="WP_147893840.1">
    <property type="nucleotide sequence ID" value="NZ_BAAANR010000001.1"/>
</dbReference>
<comment type="subcellular location">
    <subcellularLocation>
        <location evidence="1">Cell membrane</location>
        <topology evidence="1">Multi-pass membrane protein</topology>
    </subcellularLocation>
</comment>
<dbReference type="OrthoDB" id="110231at2"/>
<evidence type="ECO:0000256" key="7">
    <source>
        <dbReference type="ARBA" id="ARBA00023122"/>
    </source>
</evidence>
<protein>
    <submittedName>
        <fullName evidence="15">HlyC/CorC family transporter</fullName>
    </submittedName>
</protein>
<dbReference type="Pfam" id="PF00571">
    <property type="entry name" value="CBS"/>
    <property type="match status" value="2"/>
</dbReference>
<feature type="transmembrane region" description="Helical" evidence="12">
    <location>
        <begin position="88"/>
        <end position="109"/>
    </location>
</feature>
<evidence type="ECO:0000256" key="6">
    <source>
        <dbReference type="ARBA" id="ARBA00022989"/>
    </source>
</evidence>
<evidence type="ECO:0000256" key="9">
    <source>
        <dbReference type="PROSITE-ProRule" id="PRU00703"/>
    </source>
</evidence>
<feature type="region of interest" description="Disordered" evidence="11">
    <location>
        <begin position="419"/>
        <end position="443"/>
    </location>
</feature>
<feature type="domain" description="CBS" evidence="13">
    <location>
        <begin position="271"/>
        <end position="328"/>
    </location>
</feature>
<dbReference type="GO" id="GO:0050660">
    <property type="term" value="F:flavin adenine dinucleotide binding"/>
    <property type="evidence" value="ECO:0007669"/>
    <property type="project" value="InterPro"/>
</dbReference>
<comment type="similarity">
    <text evidence="2">Belongs to the UPF0053 family.</text>
</comment>
<evidence type="ECO:0000313" key="15">
    <source>
        <dbReference type="EMBL" id="TXK13162.1"/>
    </source>
</evidence>
<name>A0A5C8I2D1_9MICO</name>
<dbReference type="InterPro" id="IPR046342">
    <property type="entry name" value="CBS_dom_sf"/>
</dbReference>
<dbReference type="SUPFAM" id="SSF56176">
    <property type="entry name" value="FAD-binding/transporter-associated domain-like"/>
    <property type="match status" value="1"/>
</dbReference>
<keyword evidence="3" id="KW-1003">Cell membrane</keyword>
<keyword evidence="7 9" id="KW-0129">CBS domain</keyword>
<evidence type="ECO:0000256" key="1">
    <source>
        <dbReference type="ARBA" id="ARBA00004651"/>
    </source>
</evidence>
<dbReference type="AlphaFoldDB" id="A0A5C8I2D1"/>
<dbReference type="SUPFAM" id="SSF54631">
    <property type="entry name" value="CBS-domain pair"/>
    <property type="match status" value="1"/>
</dbReference>
<dbReference type="SMART" id="SM00116">
    <property type="entry name" value="CBS"/>
    <property type="match status" value="2"/>
</dbReference>
<gene>
    <name evidence="15" type="ORF">FVP77_07000</name>
</gene>
<proteinExistence type="inferred from homology"/>
<dbReference type="PANTHER" id="PTHR22777">
    <property type="entry name" value="HEMOLYSIN-RELATED"/>
    <property type="match status" value="1"/>
</dbReference>
<evidence type="ECO:0000259" key="14">
    <source>
        <dbReference type="PROSITE" id="PS51846"/>
    </source>
</evidence>
<dbReference type="InterPro" id="IPR036318">
    <property type="entry name" value="FAD-bd_PCMH-like_sf"/>
</dbReference>
<evidence type="ECO:0000259" key="13">
    <source>
        <dbReference type="PROSITE" id="PS51371"/>
    </source>
</evidence>
<dbReference type="InterPro" id="IPR044751">
    <property type="entry name" value="Ion_transp-like_CBS"/>
</dbReference>
<keyword evidence="5" id="KW-0677">Repeat</keyword>
<dbReference type="InterPro" id="IPR016169">
    <property type="entry name" value="FAD-bd_PCMH_sub2"/>
</dbReference>
<dbReference type="Gene3D" id="3.30.465.10">
    <property type="match status" value="1"/>
</dbReference>
<evidence type="ECO:0000256" key="11">
    <source>
        <dbReference type="SAM" id="MobiDB-lite"/>
    </source>
</evidence>
<dbReference type="GO" id="GO:0005886">
    <property type="term" value="C:plasma membrane"/>
    <property type="evidence" value="ECO:0007669"/>
    <property type="project" value="UniProtKB-SubCell"/>
</dbReference>
<organism evidence="15 16">
    <name type="scientific">Microbacterium hatanonis</name>
    <dbReference type="NCBI Taxonomy" id="404366"/>
    <lineage>
        <taxon>Bacteria</taxon>
        <taxon>Bacillati</taxon>
        <taxon>Actinomycetota</taxon>
        <taxon>Actinomycetes</taxon>
        <taxon>Micrococcales</taxon>
        <taxon>Microbacteriaceae</taxon>
        <taxon>Microbacterium</taxon>
    </lineage>
</organism>
<evidence type="ECO:0000256" key="2">
    <source>
        <dbReference type="ARBA" id="ARBA00006337"/>
    </source>
</evidence>
<dbReference type="Proteomes" id="UP000321034">
    <property type="component" value="Unassembled WGS sequence"/>
</dbReference>
<dbReference type="FunFam" id="3.10.580.10:FF:000002">
    <property type="entry name" value="Magnesium/cobalt efflux protein CorC"/>
    <property type="match status" value="1"/>
</dbReference>
<dbReference type="EMBL" id="VRSV01000001">
    <property type="protein sequence ID" value="TXK13162.1"/>
    <property type="molecule type" value="Genomic_DNA"/>
</dbReference>
<dbReference type="PROSITE" id="PS51846">
    <property type="entry name" value="CNNM"/>
    <property type="match status" value="1"/>
</dbReference>
<evidence type="ECO:0000256" key="4">
    <source>
        <dbReference type="ARBA" id="ARBA00022692"/>
    </source>
</evidence>
<accession>A0A5C8I2D1</accession>
<dbReference type="PANTHER" id="PTHR22777:SF32">
    <property type="entry name" value="UPF0053 INNER MEMBRANE PROTEIN YFJD"/>
    <property type="match status" value="1"/>
</dbReference>
<dbReference type="InterPro" id="IPR005170">
    <property type="entry name" value="Transptr-assoc_dom"/>
</dbReference>
<dbReference type="Gene3D" id="3.10.580.10">
    <property type="entry name" value="CBS-domain"/>
    <property type="match status" value="1"/>
</dbReference>
<evidence type="ECO:0000313" key="16">
    <source>
        <dbReference type="Proteomes" id="UP000321034"/>
    </source>
</evidence>
<dbReference type="InterPro" id="IPR002550">
    <property type="entry name" value="CNNM"/>
</dbReference>
<dbReference type="CDD" id="cd04590">
    <property type="entry name" value="CBS_pair_CorC_HlyC_assoc"/>
    <property type="match status" value="1"/>
</dbReference>
<evidence type="ECO:0000256" key="8">
    <source>
        <dbReference type="ARBA" id="ARBA00023136"/>
    </source>
</evidence>